<protein>
    <submittedName>
        <fullName evidence="2">Uncharacterized protein</fullName>
    </submittedName>
</protein>
<gene>
    <name evidence="2" type="ORF">CRG98_006675</name>
</gene>
<evidence type="ECO:0000313" key="2">
    <source>
        <dbReference type="EMBL" id="PKI72975.1"/>
    </source>
</evidence>
<comment type="caution">
    <text evidence="2">The sequence shown here is derived from an EMBL/GenBank/DDBJ whole genome shotgun (WGS) entry which is preliminary data.</text>
</comment>
<keyword evidence="3" id="KW-1185">Reference proteome</keyword>
<reference evidence="2 3" key="1">
    <citation type="submission" date="2017-11" db="EMBL/GenBank/DDBJ databases">
        <title>De-novo sequencing of pomegranate (Punica granatum L.) genome.</title>
        <authorList>
            <person name="Akparov Z."/>
            <person name="Amiraslanov A."/>
            <person name="Hajiyeva S."/>
            <person name="Abbasov M."/>
            <person name="Kaur K."/>
            <person name="Hamwieh A."/>
            <person name="Solovyev V."/>
            <person name="Salamov A."/>
            <person name="Braich B."/>
            <person name="Kosarev P."/>
            <person name="Mahmoud A."/>
            <person name="Hajiyev E."/>
            <person name="Babayeva S."/>
            <person name="Izzatullayeva V."/>
            <person name="Mammadov A."/>
            <person name="Mammadov A."/>
            <person name="Sharifova S."/>
            <person name="Ojaghi J."/>
            <person name="Eynullazada K."/>
            <person name="Bayramov B."/>
            <person name="Abdulazimova A."/>
            <person name="Shahmuradov I."/>
        </authorList>
    </citation>
    <scope>NUCLEOTIDE SEQUENCE [LARGE SCALE GENOMIC DNA]</scope>
    <source>
        <strain evidence="3">cv. AG2017</strain>
        <tissue evidence="2">Leaf</tissue>
    </source>
</reference>
<feature type="region of interest" description="Disordered" evidence="1">
    <location>
        <begin position="1"/>
        <end position="20"/>
    </location>
</feature>
<dbReference type="AlphaFoldDB" id="A0A2I0KWX0"/>
<evidence type="ECO:0000313" key="3">
    <source>
        <dbReference type="Proteomes" id="UP000233551"/>
    </source>
</evidence>
<dbReference type="EMBL" id="PGOL01000304">
    <property type="protein sequence ID" value="PKI72975.1"/>
    <property type="molecule type" value="Genomic_DNA"/>
</dbReference>
<name>A0A2I0KWX0_PUNGR</name>
<accession>A0A2I0KWX0</accession>
<proteinExistence type="predicted"/>
<organism evidence="2 3">
    <name type="scientific">Punica granatum</name>
    <name type="common">Pomegranate</name>
    <dbReference type="NCBI Taxonomy" id="22663"/>
    <lineage>
        <taxon>Eukaryota</taxon>
        <taxon>Viridiplantae</taxon>
        <taxon>Streptophyta</taxon>
        <taxon>Embryophyta</taxon>
        <taxon>Tracheophyta</taxon>
        <taxon>Spermatophyta</taxon>
        <taxon>Magnoliopsida</taxon>
        <taxon>eudicotyledons</taxon>
        <taxon>Gunneridae</taxon>
        <taxon>Pentapetalae</taxon>
        <taxon>rosids</taxon>
        <taxon>malvids</taxon>
        <taxon>Myrtales</taxon>
        <taxon>Lythraceae</taxon>
        <taxon>Punica</taxon>
    </lineage>
</organism>
<dbReference type="Proteomes" id="UP000233551">
    <property type="component" value="Unassembled WGS sequence"/>
</dbReference>
<evidence type="ECO:0000256" key="1">
    <source>
        <dbReference type="SAM" id="MobiDB-lite"/>
    </source>
</evidence>
<feature type="compositionally biased region" description="Polar residues" evidence="1">
    <location>
        <begin position="1"/>
        <end position="11"/>
    </location>
</feature>
<sequence length="243" mass="26063">MDRGAPSSSDNWPGLPSAPTGAPQLRNLSRSFSFSSFQLTEAQPSLPLILLLSADCIVARSSFFLSTPSSRLFPHRSCLSSSSVDPPQLNKLPRPHSFWSPSADHSLSLTVALRSPLPAAHVFPSQVIKDSLPLTDSPQLNDLPVSSVPSETHTLGSLSVDSIEPSVRLQPTAHSLPNPPQLVLALPSSSHTTRPLFPSVFSFQFSCGFHGFLCISRLSQVSVAAAPFHTPSRGPQIAWSPRT</sequence>